<accession>A0AAW2PZ23</accession>
<name>A0AAW2PZ23_SESRA</name>
<gene>
    <name evidence="1" type="ORF">Sradi_3751100</name>
</gene>
<organism evidence="1">
    <name type="scientific">Sesamum radiatum</name>
    <name type="common">Black benniseed</name>
    <dbReference type="NCBI Taxonomy" id="300843"/>
    <lineage>
        <taxon>Eukaryota</taxon>
        <taxon>Viridiplantae</taxon>
        <taxon>Streptophyta</taxon>
        <taxon>Embryophyta</taxon>
        <taxon>Tracheophyta</taxon>
        <taxon>Spermatophyta</taxon>
        <taxon>Magnoliopsida</taxon>
        <taxon>eudicotyledons</taxon>
        <taxon>Gunneridae</taxon>
        <taxon>Pentapetalae</taxon>
        <taxon>asterids</taxon>
        <taxon>lamiids</taxon>
        <taxon>Lamiales</taxon>
        <taxon>Pedaliaceae</taxon>
        <taxon>Sesamum</taxon>
    </lineage>
</organism>
<evidence type="ECO:0000313" key="1">
    <source>
        <dbReference type="EMBL" id="KAL0360666.1"/>
    </source>
</evidence>
<sequence>MNLRRFFRRSTVTKISKLHGRGLSSCSSGYGFCVTTSSCTPPLFHSRGAYHASSFGGGPKNPIFHKPFCRYIHTLQQVNLNDSSGNVELESENDATMNEFLSRFVWIMRKKLSEAYPDCDKNTIDGMLVIIVEKVVSEVEKGGLEQMTGSAASTPSEDFSEDLWRTVWDVSNVVLQDMEKREEKRENEDFSSV</sequence>
<protein>
    <submittedName>
        <fullName evidence="1">Protein NUCLEAR FUSION defective, mitochondrial</fullName>
    </submittedName>
</protein>
<dbReference type="AlphaFoldDB" id="A0AAW2PZ23"/>
<dbReference type="EMBL" id="JACGWJ010000016">
    <property type="protein sequence ID" value="KAL0360666.1"/>
    <property type="molecule type" value="Genomic_DNA"/>
</dbReference>
<proteinExistence type="predicted"/>
<reference evidence="1" key="1">
    <citation type="submission" date="2020-06" db="EMBL/GenBank/DDBJ databases">
        <authorList>
            <person name="Li T."/>
            <person name="Hu X."/>
            <person name="Zhang T."/>
            <person name="Song X."/>
            <person name="Zhang H."/>
            <person name="Dai N."/>
            <person name="Sheng W."/>
            <person name="Hou X."/>
            <person name="Wei L."/>
        </authorList>
    </citation>
    <scope>NUCLEOTIDE SEQUENCE</scope>
    <source>
        <strain evidence="1">G02</strain>
        <tissue evidence="1">Leaf</tissue>
    </source>
</reference>
<comment type="caution">
    <text evidence="1">The sequence shown here is derived from an EMBL/GenBank/DDBJ whole genome shotgun (WGS) entry which is preliminary data.</text>
</comment>
<reference evidence="1" key="2">
    <citation type="journal article" date="2024" name="Plant">
        <title>Genomic evolution and insights into agronomic trait innovations of Sesamum species.</title>
        <authorList>
            <person name="Miao H."/>
            <person name="Wang L."/>
            <person name="Qu L."/>
            <person name="Liu H."/>
            <person name="Sun Y."/>
            <person name="Le M."/>
            <person name="Wang Q."/>
            <person name="Wei S."/>
            <person name="Zheng Y."/>
            <person name="Lin W."/>
            <person name="Duan Y."/>
            <person name="Cao H."/>
            <person name="Xiong S."/>
            <person name="Wang X."/>
            <person name="Wei L."/>
            <person name="Li C."/>
            <person name="Ma Q."/>
            <person name="Ju M."/>
            <person name="Zhao R."/>
            <person name="Li G."/>
            <person name="Mu C."/>
            <person name="Tian Q."/>
            <person name="Mei H."/>
            <person name="Zhang T."/>
            <person name="Gao T."/>
            <person name="Zhang H."/>
        </authorList>
    </citation>
    <scope>NUCLEOTIDE SEQUENCE</scope>
    <source>
        <strain evidence="1">G02</strain>
    </source>
</reference>